<dbReference type="PROSITE" id="PS50164">
    <property type="entry name" value="GIY_YIG"/>
    <property type="match status" value="1"/>
</dbReference>
<dbReference type="PANTHER" id="PTHR30562">
    <property type="entry name" value="UVRC/OXIDOREDUCTASE"/>
    <property type="match status" value="1"/>
</dbReference>
<dbReference type="SUPFAM" id="SSF53098">
    <property type="entry name" value="Ribonuclease H-like"/>
    <property type="match status" value="1"/>
</dbReference>
<dbReference type="GO" id="GO:0009380">
    <property type="term" value="C:excinuclease repair complex"/>
    <property type="evidence" value="ECO:0007669"/>
    <property type="project" value="TreeGrafter"/>
</dbReference>
<evidence type="ECO:0000259" key="2">
    <source>
        <dbReference type="PROSITE" id="PS50164"/>
    </source>
</evidence>
<dbReference type="FunFam" id="3.30.420.10:FF:000045">
    <property type="entry name" value="3'-5' exonuclease DinG"/>
    <property type="match status" value="1"/>
</dbReference>
<dbReference type="EC" id="2.7.7.7" evidence="3"/>
<dbReference type="InterPro" id="IPR000305">
    <property type="entry name" value="GIY-YIG_endonuc"/>
</dbReference>
<dbReference type="Gene3D" id="3.30.420.10">
    <property type="entry name" value="Ribonuclease H-like superfamily/Ribonuclease H"/>
    <property type="match status" value="1"/>
</dbReference>
<dbReference type="Pfam" id="PF00929">
    <property type="entry name" value="RNase_T"/>
    <property type="match status" value="1"/>
</dbReference>
<dbReference type="GO" id="GO:0006289">
    <property type="term" value="P:nucleotide-excision repair"/>
    <property type="evidence" value="ECO:0007669"/>
    <property type="project" value="InterPro"/>
</dbReference>
<dbReference type="PROSITE" id="PS50151">
    <property type="entry name" value="UVR"/>
    <property type="match status" value="1"/>
</dbReference>
<dbReference type="AlphaFoldDB" id="A0A0W8FXQ8"/>
<dbReference type="InterPro" id="IPR013520">
    <property type="entry name" value="Ribonucl_H"/>
</dbReference>
<dbReference type="Gene3D" id="3.40.1440.10">
    <property type="entry name" value="GIY-YIG endonuclease"/>
    <property type="match status" value="1"/>
</dbReference>
<dbReference type="GO" id="GO:0003887">
    <property type="term" value="F:DNA-directed DNA polymerase activity"/>
    <property type="evidence" value="ECO:0007669"/>
    <property type="project" value="UniProtKB-EC"/>
</dbReference>
<gene>
    <name evidence="3" type="ORF">ASZ90_004490</name>
</gene>
<dbReference type="InterPro" id="IPR012337">
    <property type="entry name" value="RNaseH-like_sf"/>
</dbReference>
<dbReference type="EMBL" id="LNQE01000627">
    <property type="protein sequence ID" value="KUG25680.1"/>
    <property type="molecule type" value="Genomic_DNA"/>
</dbReference>
<dbReference type="InterPro" id="IPR001943">
    <property type="entry name" value="UVR_dom"/>
</dbReference>
<organism evidence="3">
    <name type="scientific">hydrocarbon metagenome</name>
    <dbReference type="NCBI Taxonomy" id="938273"/>
    <lineage>
        <taxon>unclassified sequences</taxon>
        <taxon>metagenomes</taxon>
        <taxon>ecological metagenomes</taxon>
    </lineage>
</organism>
<dbReference type="NCBIfam" id="TIGR00573">
    <property type="entry name" value="dnaq"/>
    <property type="match status" value="1"/>
</dbReference>
<feature type="domain" description="GIY-YIG" evidence="2">
    <location>
        <begin position="209"/>
        <end position="286"/>
    </location>
</feature>
<comment type="caution">
    <text evidence="3">The sequence shown here is derived from an EMBL/GenBank/DDBJ whole genome shotgun (WGS) entry which is preliminary data.</text>
</comment>
<dbReference type="GO" id="GO:0006260">
    <property type="term" value="P:DNA replication"/>
    <property type="evidence" value="ECO:0007669"/>
    <property type="project" value="InterPro"/>
</dbReference>
<evidence type="ECO:0000313" key="3">
    <source>
        <dbReference type="EMBL" id="KUG25680.1"/>
    </source>
</evidence>
<dbReference type="SMART" id="SM00479">
    <property type="entry name" value="EXOIII"/>
    <property type="match status" value="1"/>
</dbReference>
<dbReference type="InterPro" id="IPR050066">
    <property type="entry name" value="UvrABC_protein_C"/>
</dbReference>
<proteinExistence type="predicted"/>
<dbReference type="InterPro" id="IPR036397">
    <property type="entry name" value="RNaseH_sf"/>
</dbReference>
<keyword evidence="3" id="KW-0808">Transferase</keyword>
<dbReference type="SUPFAM" id="SSF82771">
    <property type="entry name" value="GIY-YIG endonuclease"/>
    <property type="match status" value="1"/>
</dbReference>
<dbReference type="SUPFAM" id="SSF46600">
    <property type="entry name" value="C-terminal UvrC-binding domain of UvrB"/>
    <property type="match status" value="1"/>
</dbReference>
<feature type="domain" description="UVR" evidence="1">
    <location>
        <begin position="395"/>
        <end position="430"/>
    </location>
</feature>
<dbReference type="InterPro" id="IPR036876">
    <property type="entry name" value="UVR_dom_sf"/>
</dbReference>
<dbReference type="InterPro" id="IPR035901">
    <property type="entry name" value="GIY-YIG_endonuc_sf"/>
</dbReference>
<dbReference type="Pfam" id="PF01541">
    <property type="entry name" value="GIY-YIG"/>
    <property type="match status" value="1"/>
</dbReference>
<dbReference type="InterPro" id="IPR006054">
    <property type="entry name" value="DnaQ"/>
</dbReference>
<keyword evidence="3" id="KW-0548">Nucleotidyltransferase</keyword>
<evidence type="ECO:0000259" key="1">
    <source>
        <dbReference type="PROSITE" id="PS50151"/>
    </source>
</evidence>
<accession>A0A0W8FXQ8</accession>
<dbReference type="CDD" id="cd06127">
    <property type="entry name" value="DEDDh"/>
    <property type="match status" value="1"/>
</dbReference>
<dbReference type="CDD" id="cd10434">
    <property type="entry name" value="GIY-YIG_UvrC_Cho"/>
    <property type="match status" value="1"/>
</dbReference>
<sequence length="539" mass="62336">MEEAEFSVLDFETTGTSSKFARAIEVGIVKMKNGKVIDTYSSLINPGSQIPYQITLLTGITNEDVLNAPYFEDIIDEIDFFISGSILVAHNLPFDLSFLKSEYLRAGKEIREIPKVCTLKLARKIYPALPSKSLGNVVKFLKIKHRHVHRALGDATVTAKILDKMLRQLQEEYHIDEVGQLINFLSMPQQKSYRILKKKLSNDFSSLPAKPGVYFFKDGNDKIIYVGKAKLLKERVRNYFSSNSIRKAKKIVSSASRLGHEETNTELAALITESELIKKHKPRFNTQLKKYGQSYFLKIDRNNPAAKVTSSSIFDFDGNDYFGPISSRDSVRSILEIIDKSFLLRECSEREFKKKRRCYLADIERCTAPCEVNSVQKEYKQELEKVYEFLAGKNDSALERLLNRMKKFSKIEKYEEAAQMRDTINLLLSQIKKTAILAEPINSANVFIEVTYGIKKDYILLLEGKLFIKDYQLDEPDLFDKALDDYFDNTINLIQKSDEKDLDRIKILLNWMSNHMENTRRFYLKNYQNKEELFYKVLS</sequence>
<dbReference type="InterPro" id="IPR047296">
    <property type="entry name" value="GIY-YIG_UvrC_Cho"/>
</dbReference>
<dbReference type="GO" id="GO:0003677">
    <property type="term" value="F:DNA binding"/>
    <property type="evidence" value="ECO:0007669"/>
    <property type="project" value="InterPro"/>
</dbReference>
<protein>
    <submittedName>
        <fullName evidence="3">Dna polymerase iii polc-type</fullName>
        <ecNumber evidence="3">2.7.7.7</ecNumber>
    </submittedName>
</protein>
<reference evidence="3" key="1">
    <citation type="journal article" date="2015" name="Proc. Natl. Acad. Sci. U.S.A.">
        <title>Networks of energetic and metabolic interactions define dynamics in microbial communities.</title>
        <authorList>
            <person name="Embree M."/>
            <person name="Liu J.K."/>
            <person name="Al-Bassam M.M."/>
            <person name="Zengler K."/>
        </authorList>
    </citation>
    <scope>NUCLEOTIDE SEQUENCE</scope>
</reference>
<dbReference type="SMART" id="SM00465">
    <property type="entry name" value="GIYc"/>
    <property type="match status" value="1"/>
</dbReference>
<name>A0A0W8FXQ8_9ZZZZ</name>
<dbReference type="PANTHER" id="PTHR30562:SF1">
    <property type="entry name" value="UVRABC SYSTEM PROTEIN C"/>
    <property type="match status" value="1"/>
</dbReference>